<reference evidence="1" key="1">
    <citation type="journal article" date="2015" name="Nature">
        <title>Complex archaea that bridge the gap between prokaryotes and eukaryotes.</title>
        <authorList>
            <person name="Spang A."/>
            <person name="Saw J.H."/>
            <person name="Jorgensen S.L."/>
            <person name="Zaremba-Niedzwiedzka K."/>
            <person name="Martijn J."/>
            <person name="Lind A.E."/>
            <person name="van Eijk R."/>
            <person name="Schleper C."/>
            <person name="Guy L."/>
            <person name="Ettema T.J."/>
        </authorList>
    </citation>
    <scope>NUCLEOTIDE SEQUENCE</scope>
</reference>
<accession>A0A0F9BL77</accession>
<organism evidence="1">
    <name type="scientific">marine sediment metagenome</name>
    <dbReference type="NCBI Taxonomy" id="412755"/>
    <lineage>
        <taxon>unclassified sequences</taxon>
        <taxon>metagenomes</taxon>
        <taxon>ecological metagenomes</taxon>
    </lineage>
</organism>
<dbReference type="EMBL" id="LAZR01037290">
    <property type="protein sequence ID" value="KKL22600.1"/>
    <property type="molecule type" value="Genomic_DNA"/>
</dbReference>
<comment type="caution">
    <text evidence="1">The sequence shown here is derived from an EMBL/GenBank/DDBJ whole genome shotgun (WGS) entry which is preliminary data.</text>
</comment>
<proteinExistence type="predicted"/>
<gene>
    <name evidence="1" type="ORF">LCGC14_2433830</name>
</gene>
<name>A0A0F9BL77_9ZZZZ</name>
<dbReference type="AlphaFoldDB" id="A0A0F9BL77"/>
<sequence>MAVKKTKKTLPPQSKELGRIAESLEVLIDQLTSVIYIISGDKAKKEQEDFGQKTQETGKDAEVPTVKQNLISQSGEVVELNYDTVKAEANTLVTKDEHGAQLGFAKAREIIIGYGVTKLEEVGKEFYPEIVAKFRKALNEWK</sequence>
<evidence type="ECO:0000313" key="1">
    <source>
        <dbReference type="EMBL" id="KKL22600.1"/>
    </source>
</evidence>
<protein>
    <submittedName>
        <fullName evidence="1">Uncharacterized protein</fullName>
    </submittedName>
</protein>